<keyword evidence="2" id="KW-0433">Leucine-rich repeat</keyword>
<evidence type="ECO:0000256" key="6">
    <source>
        <dbReference type="ARBA" id="ARBA00047304"/>
    </source>
</evidence>
<keyword evidence="4" id="KW-0378">Hydrolase</keyword>
<dbReference type="Gene3D" id="3.80.10.10">
    <property type="entry name" value="Ribonuclease Inhibitor"/>
    <property type="match status" value="2"/>
</dbReference>
<evidence type="ECO:0000256" key="2">
    <source>
        <dbReference type="ARBA" id="ARBA00022614"/>
    </source>
</evidence>
<accession>A0ABQ4ZRI4</accession>
<proteinExistence type="predicted"/>
<dbReference type="PANTHER" id="PTHR11017:SF573">
    <property type="entry name" value="ADP-RIBOSYL CYCLASE_CYCLIC ADP-RIBOSE HYDROLASE"/>
    <property type="match status" value="1"/>
</dbReference>
<dbReference type="InterPro" id="IPR044974">
    <property type="entry name" value="Disease_R_plants"/>
</dbReference>
<dbReference type="InterPro" id="IPR003591">
    <property type="entry name" value="Leu-rich_rpt_typical-subtyp"/>
</dbReference>
<dbReference type="InterPro" id="IPR058192">
    <property type="entry name" value="WHD_ROQ1-like"/>
</dbReference>
<dbReference type="Gene3D" id="3.40.50.300">
    <property type="entry name" value="P-loop containing nucleotide triphosphate hydrolases"/>
    <property type="match status" value="1"/>
</dbReference>
<comment type="catalytic activity">
    <reaction evidence="6">
        <text>NAD(+) + H2O = ADP-D-ribose + nicotinamide + H(+)</text>
        <dbReference type="Rhea" id="RHEA:16301"/>
        <dbReference type="ChEBI" id="CHEBI:15377"/>
        <dbReference type="ChEBI" id="CHEBI:15378"/>
        <dbReference type="ChEBI" id="CHEBI:17154"/>
        <dbReference type="ChEBI" id="CHEBI:57540"/>
        <dbReference type="ChEBI" id="CHEBI:57967"/>
        <dbReference type="EC" id="3.2.2.6"/>
    </reaction>
    <physiologicalReaction direction="left-to-right" evidence="6">
        <dbReference type="Rhea" id="RHEA:16302"/>
    </physiologicalReaction>
</comment>
<name>A0ABQ4ZRI4_9ASTR</name>
<evidence type="ECO:0000256" key="4">
    <source>
        <dbReference type="ARBA" id="ARBA00022801"/>
    </source>
</evidence>
<dbReference type="SUPFAM" id="SSF52540">
    <property type="entry name" value="P-loop containing nucleoside triphosphate hydrolases"/>
    <property type="match status" value="1"/>
</dbReference>
<keyword evidence="3" id="KW-0677">Repeat</keyword>
<reference evidence="8" key="1">
    <citation type="journal article" date="2022" name="Int. J. Mol. Sci.">
        <title>Draft Genome of Tanacetum Coccineum: Genomic Comparison of Closely Related Tanacetum-Family Plants.</title>
        <authorList>
            <person name="Yamashiro T."/>
            <person name="Shiraishi A."/>
            <person name="Nakayama K."/>
            <person name="Satake H."/>
        </authorList>
    </citation>
    <scope>NUCLEOTIDE SEQUENCE</scope>
</reference>
<dbReference type="PROSITE" id="PS50104">
    <property type="entry name" value="TIR"/>
    <property type="match status" value="1"/>
</dbReference>
<dbReference type="PRINTS" id="PR00364">
    <property type="entry name" value="DISEASERSIST"/>
</dbReference>
<evidence type="ECO:0000256" key="1">
    <source>
        <dbReference type="ARBA" id="ARBA00011982"/>
    </source>
</evidence>
<dbReference type="PANTHER" id="PTHR11017">
    <property type="entry name" value="LEUCINE-RICH REPEAT-CONTAINING PROTEIN"/>
    <property type="match status" value="1"/>
</dbReference>
<evidence type="ECO:0000256" key="3">
    <source>
        <dbReference type="ARBA" id="ARBA00022737"/>
    </source>
</evidence>
<dbReference type="Pfam" id="PF01582">
    <property type="entry name" value="TIR"/>
    <property type="match status" value="1"/>
</dbReference>
<dbReference type="InterPro" id="IPR045344">
    <property type="entry name" value="C-JID"/>
</dbReference>
<keyword evidence="5" id="KW-0520">NAD</keyword>
<gene>
    <name evidence="8" type="ORF">Tco_0799861</name>
</gene>
<dbReference type="InterPro" id="IPR000157">
    <property type="entry name" value="TIR_dom"/>
</dbReference>
<dbReference type="SMART" id="SM00255">
    <property type="entry name" value="TIR"/>
    <property type="match status" value="1"/>
</dbReference>
<dbReference type="InterPro" id="IPR032675">
    <property type="entry name" value="LRR_dom_sf"/>
</dbReference>
<evidence type="ECO:0000259" key="7">
    <source>
        <dbReference type="PROSITE" id="PS50104"/>
    </source>
</evidence>
<keyword evidence="9" id="KW-1185">Reference proteome</keyword>
<dbReference type="InterPro" id="IPR042197">
    <property type="entry name" value="Apaf_helical"/>
</dbReference>
<dbReference type="InterPro" id="IPR002182">
    <property type="entry name" value="NB-ARC"/>
</dbReference>
<organism evidence="8 9">
    <name type="scientific">Tanacetum coccineum</name>
    <dbReference type="NCBI Taxonomy" id="301880"/>
    <lineage>
        <taxon>Eukaryota</taxon>
        <taxon>Viridiplantae</taxon>
        <taxon>Streptophyta</taxon>
        <taxon>Embryophyta</taxon>
        <taxon>Tracheophyta</taxon>
        <taxon>Spermatophyta</taxon>
        <taxon>Magnoliopsida</taxon>
        <taxon>eudicotyledons</taxon>
        <taxon>Gunneridae</taxon>
        <taxon>Pentapetalae</taxon>
        <taxon>asterids</taxon>
        <taxon>campanulids</taxon>
        <taxon>Asterales</taxon>
        <taxon>Asteraceae</taxon>
        <taxon>Asteroideae</taxon>
        <taxon>Anthemideae</taxon>
        <taxon>Anthemidinae</taxon>
        <taxon>Tanacetum</taxon>
    </lineage>
</organism>
<dbReference type="Gene3D" id="3.40.50.10140">
    <property type="entry name" value="Toll/interleukin-1 receptor homology (TIR) domain"/>
    <property type="match status" value="1"/>
</dbReference>
<sequence length="1173" mass="134258">MNKDFDFASILNFSSSASSTTRKLTLIKLLLLIMAASSKPDQWTYDVFVSFRGEDIRQSFMDHLFKDFNQKGIHAFRDNELPKGEVISPELYKAIEKSRFLIVIFSRNYASSSWCLKELVKILECKEMEEPKYEVRTIFYDVKPDVVRKQTESYAKAFQKHVVLNKLEVTKWKEALSKAANLSGWDLQDLTNGYEAKFIDIISREILSKLRDGPLHVGEKLVGVDAHLKKLNLHRFVGSSKVHMYGICGISGIGKTTLAKAIYNSMYTYFEGSCFCDDVQGVTKRQDITQVQMQLIDNIMKIRDVKIWTRGEGSVIIKQRVTCKPILLVLDNVNHHEQVEALAGSPDWFSPGSLIIFTSKDRQLLRSHDVEIYDMPILPYHEAYELFCLHAFGQKHPTEDFKELVYQVLEHLQGHPLALKVFGGCLYEKPANVWKRKLDRLKIYLNADIKEKLHPCLDGLDFDQKRTFLDIACSFVGENKDFAVNVLDANDCFAEDNINFLVDKSLITISPHGMLIQMHELIQSMAREIVREESNVPGNRSRLWGQSEEVYRALSENKASEDVEVINIWKEKSSQKFDINGSAFSRMKKLRILKLPRNPNVYYSGKLGYLSNNLRYLCWHGCPFKFLPSDFYPENIVVIDLSYSYLKNLWTTPKCFTKLKILKLSHCHNLTNTPDFTHITNLNELILEGCVSLVKVHPSVGMLKSLVVLNMKNCKRVKSFPCKLEMDSLQVLNLSGCLRVDHLPEALGQMKRLLELHIDRTAITRLPFFVFSLTNLLVSSFGQHERFWSRWWTTISQPKCLPQSLLLSSLASLPLLQSLNLSWCNILRVPENIGGLSYLKELELTGNSFTSLPESLSRLSHLHTLVIDGCKKLEVFPELPPSIKSLVANDCNILQVPETIGRLSCLEELVLDGNNFTSLPGSLSELSHLKLLLLNACNKLEVLPELPPSILDLYAFRSPKLFEHLMFGGLKPQPFDTCMTANGSRDKLISSLLQYVDIQNNIFELFNQESPSVEDKIDMTFHGNRIPEWFSNQSMGSRVKVEIPPDWCYNKFRGYAICVVFTPRKLFGFIRLSVNNFDGACLYDSSTPCYISHHDESDMILLHYVTRNRRWELAKDFVTFSISGDEDVEVKMCGVRLVCDDMDSSMIDQLPTPTQDGGTFTQKGRQKNIQIRW</sequence>
<dbReference type="InterPro" id="IPR027417">
    <property type="entry name" value="P-loop_NTPase"/>
</dbReference>
<dbReference type="SUPFAM" id="SSF52200">
    <property type="entry name" value="Toll/Interleukin receptor TIR domain"/>
    <property type="match status" value="1"/>
</dbReference>
<dbReference type="Pfam" id="PF00931">
    <property type="entry name" value="NB-ARC"/>
    <property type="match status" value="1"/>
</dbReference>
<protein>
    <recommendedName>
        <fullName evidence="1">ADP-ribosyl cyclase/cyclic ADP-ribose hydrolase</fullName>
        <ecNumber evidence="1">3.2.2.6</ecNumber>
    </recommendedName>
</protein>
<evidence type="ECO:0000313" key="8">
    <source>
        <dbReference type="EMBL" id="GJS92893.1"/>
    </source>
</evidence>
<evidence type="ECO:0000256" key="5">
    <source>
        <dbReference type="ARBA" id="ARBA00023027"/>
    </source>
</evidence>
<feature type="domain" description="TIR" evidence="7">
    <location>
        <begin position="43"/>
        <end position="210"/>
    </location>
</feature>
<reference evidence="8" key="2">
    <citation type="submission" date="2022-01" db="EMBL/GenBank/DDBJ databases">
        <authorList>
            <person name="Yamashiro T."/>
            <person name="Shiraishi A."/>
            <person name="Satake H."/>
            <person name="Nakayama K."/>
        </authorList>
    </citation>
    <scope>NUCLEOTIDE SEQUENCE</scope>
</reference>
<dbReference type="EMBL" id="BQNB010011614">
    <property type="protein sequence ID" value="GJS92893.1"/>
    <property type="molecule type" value="Genomic_DNA"/>
</dbReference>
<dbReference type="SMART" id="SM00369">
    <property type="entry name" value="LRR_TYP"/>
    <property type="match status" value="4"/>
</dbReference>
<dbReference type="Proteomes" id="UP001151760">
    <property type="component" value="Unassembled WGS sequence"/>
</dbReference>
<evidence type="ECO:0000313" key="9">
    <source>
        <dbReference type="Proteomes" id="UP001151760"/>
    </source>
</evidence>
<comment type="caution">
    <text evidence="8">The sequence shown here is derived from an EMBL/GenBank/DDBJ whole genome shotgun (WGS) entry which is preliminary data.</text>
</comment>
<dbReference type="InterPro" id="IPR035897">
    <property type="entry name" value="Toll_tir_struct_dom_sf"/>
</dbReference>
<dbReference type="EC" id="3.2.2.6" evidence="1"/>
<dbReference type="SUPFAM" id="SSF52058">
    <property type="entry name" value="L domain-like"/>
    <property type="match status" value="1"/>
</dbReference>
<dbReference type="Gene3D" id="1.10.8.430">
    <property type="entry name" value="Helical domain of apoptotic protease-activating factors"/>
    <property type="match status" value="1"/>
</dbReference>
<dbReference type="Pfam" id="PF23282">
    <property type="entry name" value="WHD_ROQ1"/>
    <property type="match status" value="1"/>
</dbReference>
<dbReference type="Pfam" id="PF20160">
    <property type="entry name" value="C-JID"/>
    <property type="match status" value="1"/>
</dbReference>